<evidence type="ECO:0000313" key="8">
    <source>
        <dbReference type="EMBL" id="SUZ92535.1"/>
    </source>
</evidence>
<dbReference type="PANTHER" id="PTHR23513:SF6">
    <property type="entry name" value="MAJOR FACILITATOR SUPERFAMILY ASSOCIATED DOMAIN-CONTAINING PROTEIN"/>
    <property type="match status" value="1"/>
</dbReference>
<dbReference type="CDD" id="cd06173">
    <property type="entry name" value="MFS_MefA_like"/>
    <property type="match status" value="1"/>
</dbReference>
<feature type="transmembrane region" description="Helical" evidence="7">
    <location>
        <begin position="40"/>
        <end position="62"/>
    </location>
</feature>
<name>A0A381RL19_9ZZZZ</name>
<keyword evidence="3" id="KW-1003">Cell membrane</keyword>
<evidence type="ECO:0000256" key="1">
    <source>
        <dbReference type="ARBA" id="ARBA00004651"/>
    </source>
</evidence>
<feature type="transmembrane region" description="Helical" evidence="7">
    <location>
        <begin position="307"/>
        <end position="324"/>
    </location>
</feature>
<feature type="transmembrane region" description="Helical" evidence="7">
    <location>
        <begin position="254"/>
        <end position="272"/>
    </location>
</feature>
<feature type="transmembrane region" description="Helical" evidence="7">
    <location>
        <begin position="345"/>
        <end position="368"/>
    </location>
</feature>
<evidence type="ECO:0000256" key="2">
    <source>
        <dbReference type="ARBA" id="ARBA00022448"/>
    </source>
</evidence>
<proteinExistence type="predicted"/>
<accession>A0A381RL19</accession>
<keyword evidence="6 7" id="KW-0472">Membrane</keyword>
<feature type="transmembrane region" description="Helical" evidence="7">
    <location>
        <begin position="74"/>
        <end position="94"/>
    </location>
</feature>
<gene>
    <name evidence="8" type="ORF">METZ01_LOCUS45389</name>
</gene>
<feature type="transmembrane region" description="Helical" evidence="7">
    <location>
        <begin position="217"/>
        <end position="242"/>
    </location>
</feature>
<evidence type="ECO:0000256" key="5">
    <source>
        <dbReference type="ARBA" id="ARBA00022989"/>
    </source>
</evidence>
<sequence length="398" mass="43705">MKKDQNHNLALLWSAQAISQTGDAIYQLALIWLVLDMTNSSIITGIVAMSAYLPALIFGLYAGVFSDRLNRLRLMIFANAGQALTVLLIPLFLWCGYKNVWIICGLAFLRSCFNTLFQPALNSIVPMLFSRDHLVRINAILVTSGQLAWMMGPFFAGILLTMVSLPNLFLVDGGSFFIGISLLLFIKKPKNPNRVEDHSHWDNLKQGLLYLFREKPIFWMMIITFINNFFIMGPAIVGLPILVKNTLHGTPSDFAFVEGCMAVGALLGSLLVSKLNGRMPNGMVWSIGLILDGITFSLVYWAESVEMAMVIICLHGIGIPFIMISRTSIIQIHTPNQYHGRLFSVVHLGVVGTTAISAGFVGVITSIISVKILFFGIGIGAALCGIIGLIAPSLRNLR</sequence>
<dbReference type="Pfam" id="PF05977">
    <property type="entry name" value="MFS_3"/>
    <property type="match status" value="1"/>
</dbReference>
<dbReference type="PANTHER" id="PTHR23513">
    <property type="entry name" value="INTEGRAL MEMBRANE EFFLUX PROTEIN-RELATED"/>
    <property type="match status" value="1"/>
</dbReference>
<dbReference type="EMBL" id="UINC01002067">
    <property type="protein sequence ID" value="SUZ92535.1"/>
    <property type="molecule type" value="Genomic_DNA"/>
</dbReference>
<dbReference type="Gene3D" id="1.20.1250.20">
    <property type="entry name" value="MFS general substrate transporter like domains"/>
    <property type="match status" value="1"/>
</dbReference>
<organism evidence="8">
    <name type="scientific">marine metagenome</name>
    <dbReference type="NCBI Taxonomy" id="408172"/>
    <lineage>
        <taxon>unclassified sequences</taxon>
        <taxon>metagenomes</taxon>
        <taxon>ecological metagenomes</taxon>
    </lineage>
</organism>
<protein>
    <recommendedName>
        <fullName evidence="9">Major facilitator superfamily (MFS) profile domain-containing protein</fullName>
    </recommendedName>
</protein>
<dbReference type="SUPFAM" id="SSF103473">
    <property type="entry name" value="MFS general substrate transporter"/>
    <property type="match status" value="1"/>
</dbReference>
<dbReference type="GO" id="GO:0005886">
    <property type="term" value="C:plasma membrane"/>
    <property type="evidence" value="ECO:0007669"/>
    <property type="project" value="UniProtKB-SubCell"/>
</dbReference>
<dbReference type="InterPro" id="IPR036259">
    <property type="entry name" value="MFS_trans_sf"/>
</dbReference>
<feature type="transmembrane region" description="Helical" evidence="7">
    <location>
        <begin position="168"/>
        <end position="186"/>
    </location>
</feature>
<evidence type="ECO:0000256" key="6">
    <source>
        <dbReference type="ARBA" id="ARBA00023136"/>
    </source>
</evidence>
<comment type="subcellular location">
    <subcellularLocation>
        <location evidence="1">Cell membrane</location>
        <topology evidence="1">Multi-pass membrane protein</topology>
    </subcellularLocation>
</comment>
<evidence type="ECO:0008006" key="9">
    <source>
        <dbReference type="Google" id="ProtNLM"/>
    </source>
</evidence>
<feature type="transmembrane region" description="Helical" evidence="7">
    <location>
        <begin position="137"/>
        <end position="162"/>
    </location>
</feature>
<reference evidence="8" key="1">
    <citation type="submission" date="2018-05" db="EMBL/GenBank/DDBJ databases">
        <authorList>
            <person name="Lanie J.A."/>
            <person name="Ng W.-L."/>
            <person name="Kazmierczak K.M."/>
            <person name="Andrzejewski T.M."/>
            <person name="Davidsen T.M."/>
            <person name="Wayne K.J."/>
            <person name="Tettelin H."/>
            <person name="Glass J.I."/>
            <person name="Rusch D."/>
            <person name="Podicherti R."/>
            <person name="Tsui H.-C.T."/>
            <person name="Winkler M.E."/>
        </authorList>
    </citation>
    <scope>NUCLEOTIDE SEQUENCE</scope>
</reference>
<dbReference type="AlphaFoldDB" id="A0A381RL19"/>
<keyword evidence="5 7" id="KW-1133">Transmembrane helix</keyword>
<dbReference type="InterPro" id="IPR010290">
    <property type="entry name" value="TM_effector"/>
</dbReference>
<feature type="transmembrane region" description="Helical" evidence="7">
    <location>
        <begin position="374"/>
        <end position="394"/>
    </location>
</feature>
<keyword evidence="2" id="KW-0813">Transport</keyword>
<evidence type="ECO:0000256" key="3">
    <source>
        <dbReference type="ARBA" id="ARBA00022475"/>
    </source>
</evidence>
<keyword evidence="4 7" id="KW-0812">Transmembrane</keyword>
<feature type="transmembrane region" description="Helical" evidence="7">
    <location>
        <begin position="284"/>
        <end position="301"/>
    </location>
</feature>
<evidence type="ECO:0000256" key="4">
    <source>
        <dbReference type="ARBA" id="ARBA00022692"/>
    </source>
</evidence>
<evidence type="ECO:0000256" key="7">
    <source>
        <dbReference type="SAM" id="Phobius"/>
    </source>
</evidence>